<accession>A0ABS9BHN8</accession>
<comment type="caution">
    <text evidence="3">The sequence shown here is derived from an EMBL/GenBank/DDBJ whole genome shotgun (WGS) entry which is preliminary data.</text>
</comment>
<dbReference type="InterPro" id="IPR029069">
    <property type="entry name" value="HotDog_dom_sf"/>
</dbReference>
<dbReference type="Gene3D" id="3.10.129.10">
    <property type="entry name" value="Hotdog Thioesterase"/>
    <property type="match status" value="1"/>
</dbReference>
<dbReference type="SUPFAM" id="SSF54637">
    <property type="entry name" value="Thioesterase/thiol ester dehydrase-isomerase"/>
    <property type="match status" value="1"/>
</dbReference>
<keyword evidence="4" id="KW-1185">Reference proteome</keyword>
<dbReference type="Pfam" id="PF13279">
    <property type="entry name" value="4HBT_2"/>
    <property type="match status" value="1"/>
</dbReference>
<keyword evidence="2" id="KW-0378">Hydrolase</keyword>
<protein>
    <submittedName>
        <fullName evidence="3">Thioesterase family protein</fullName>
    </submittedName>
</protein>
<dbReference type="PANTHER" id="PTHR31793:SF27">
    <property type="entry name" value="NOVEL THIOESTERASE SUPERFAMILY DOMAIN AND SAPOSIN A-TYPE DOMAIN CONTAINING PROTEIN (0610012H03RIK)"/>
    <property type="match status" value="1"/>
</dbReference>
<sequence>MGRIKLTMPSGFSFETRIPVRITDLNYGGHVGNDTILSIIHEARMQFLLQAGYTELNFAGAGLIMSDVAIEFKQELFYGDEVIARVMATEIGRVGFDLYYQLLKTVSGETKVIANARTGMVCYDYTNKKVTGIPTEAKEKIAAI</sequence>
<organism evidence="3 4">
    <name type="scientific">Flavihumibacter fluminis</name>
    <dbReference type="NCBI Taxonomy" id="2909236"/>
    <lineage>
        <taxon>Bacteria</taxon>
        <taxon>Pseudomonadati</taxon>
        <taxon>Bacteroidota</taxon>
        <taxon>Chitinophagia</taxon>
        <taxon>Chitinophagales</taxon>
        <taxon>Chitinophagaceae</taxon>
        <taxon>Flavihumibacter</taxon>
    </lineage>
</organism>
<dbReference type="CDD" id="cd00586">
    <property type="entry name" value="4HBT"/>
    <property type="match status" value="1"/>
</dbReference>
<comment type="similarity">
    <text evidence="1">Belongs to the 4-hydroxybenzoyl-CoA thioesterase family.</text>
</comment>
<name>A0ABS9BHN8_9BACT</name>
<evidence type="ECO:0000313" key="3">
    <source>
        <dbReference type="EMBL" id="MCF1714679.1"/>
    </source>
</evidence>
<evidence type="ECO:0000313" key="4">
    <source>
        <dbReference type="Proteomes" id="UP001200145"/>
    </source>
</evidence>
<dbReference type="RefSeq" id="WP_234865594.1">
    <property type="nucleotide sequence ID" value="NZ_JAKEVY010000002.1"/>
</dbReference>
<dbReference type="PANTHER" id="PTHR31793">
    <property type="entry name" value="4-HYDROXYBENZOYL-COA THIOESTERASE FAMILY MEMBER"/>
    <property type="match status" value="1"/>
</dbReference>
<dbReference type="Proteomes" id="UP001200145">
    <property type="component" value="Unassembled WGS sequence"/>
</dbReference>
<evidence type="ECO:0000256" key="2">
    <source>
        <dbReference type="ARBA" id="ARBA00022801"/>
    </source>
</evidence>
<proteinExistence type="inferred from homology"/>
<reference evidence="3 4" key="1">
    <citation type="submission" date="2022-01" db="EMBL/GenBank/DDBJ databases">
        <title>Flavihumibacter sp. nov., isolated from sediment of a river.</title>
        <authorList>
            <person name="Liu H."/>
        </authorList>
    </citation>
    <scope>NUCLEOTIDE SEQUENCE [LARGE SCALE GENOMIC DNA]</scope>
    <source>
        <strain evidence="3 4">RY-1</strain>
    </source>
</reference>
<dbReference type="InterPro" id="IPR050563">
    <property type="entry name" value="4-hydroxybenzoyl-CoA_TE"/>
</dbReference>
<gene>
    <name evidence="3" type="ORF">L0U88_08585</name>
</gene>
<evidence type="ECO:0000256" key="1">
    <source>
        <dbReference type="ARBA" id="ARBA00005953"/>
    </source>
</evidence>
<dbReference type="EMBL" id="JAKEVY010000002">
    <property type="protein sequence ID" value="MCF1714679.1"/>
    <property type="molecule type" value="Genomic_DNA"/>
</dbReference>